<dbReference type="AlphaFoldDB" id="A0AAW1W781"/>
<organism evidence="7 8">
    <name type="scientific">Rubus argutus</name>
    <name type="common">Southern blackberry</name>
    <dbReference type="NCBI Taxonomy" id="59490"/>
    <lineage>
        <taxon>Eukaryota</taxon>
        <taxon>Viridiplantae</taxon>
        <taxon>Streptophyta</taxon>
        <taxon>Embryophyta</taxon>
        <taxon>Tracheophyta</taxon>
        <taxon>Spermatophyta</taxon>
        <taxon>Magnoliopsida</taxon>
        <taxon>eudicotyledons</taxon>
        <taxon>Gunneridae</taxon>
        <taxon>Pentapetalae</taxon>
        <taxon>rosids</taxon>
        <taxon>fabids</taxon>
        <taxon>Rosales</taxon>
        <taxon>Rosaceae</taxon>
        <taxon>Rosoideae</taxon>
        <taxon>Rosoideae incertae sedis</taxon>
        <taxon>Rubus</taxon>
    </lineage>
</organism>
<evidence type="ECO:0000256" key="6">
    <source>
        <dbReference type="SAM" id="MobiDB-lite"/>
    </source>
</evidence>
<proteinExistence type="inferred from homology"/>
<keyword evidence="4 5" id="KW-0287">Flowering</keyword>
<keyword evidence="2 5" id="KW-0217">Developmental protein</keyword>
<comment type="caution">
    <text evidence="7">The sequence shown here is derived from an EMBL/GenBank/DDBJ whole genome shotgun (WGS) entry which is preliminary data.</text>
</comment>
<sequence>MGSQKSAVLNTDEIVKIPGTISQHKQTLQLCQTLSFEDKITDIIRKLIERKQLIKAVRFICTVKLFNKFPPVPLLKQFVENAKKCCTEIFSKEISDDEEEKVVDDRIADLRSVIQCIEDHSLELQYPTTDIMMEIHRLGKPKENLKVVLCLPCNVEKQEQRKGRKRSSSTVCPTSHTYQLRNRT</sequence>
<evidence type="ECO:0000313" key="7">
    <source>
        <dbReference type="EMBL" id="KAK9919691.1"/>
    </source>
</evidence>
<gene>
    <name evidence="7" type="ORF">M0R45_028273</name>
</gene>
<dbReference type="GO" id="GO:0009908">
    <property type="term" value="P:flower development"/>
    <property type="evidence" value="ECO:0007669"/>
    <property type="project" value="UniProtKB-KW"/>
</dbReference>
<name>A0AAW1W781_RUBAR</name>
<protein>
    <recommendedName>
        <fullName evidence="5">FRIGIDA-like protein</fullName>
    </recommendedName>
</protein>
<feature type="region of interest" description="Disordered" evidence="6">
    <location>
        <begin position="161"/>
        <end position="184"/>
    </location>
</feature>
<dbReference type="PANTHER" id="PTHR31791:SF70">
    <property type="entry name" value="FRIGIDA-LIKE PROTEIN"/>
    <property type="match status" value="1"/>
</dbReference>
<comment type="similarity">
    <text evidence="1 5">Belongs to the Frigida family.</text>
</comment>
<dbReference type="PANTHER" id="PTHR31791">
    <property type="entry name" value="FRIGIDA-LIKE PROTEIN 3-RELATED"/>
    <property type="match status" value="1"/>
</dbReference>
<dbReference type="Proteomes" id="UP001457282">
    <property type="component" value="Unassembled WGS sequence"/>
</dbReference>
<evidence type="ECO:0000256" key="5">
    <source>
        <dbReference type="RuleBase" id="RU364012"/>
    </source>
</evidence>
<dbReference type="EMBL" id="JBEDUW010000006">
    <property type="protein sequence ID" value="KAK9919691.1"/>
    <property type="molecule type" value="Genomic_DNA"/>
</dbReference>
<keyword evidence="3 5" id="KW-0221">Differentiation</keyword>
<accession>A0AAW1W781</accession>
<evidence type="ECO:0000256" key="3">
    <source>
        <dbReference type="ARBA" id="ARBA00022782"/>
    </source>
</evidence>
<feature type="compositionally biased region" description="Polar residues" evidence="6">
    <location>
        <begin position="168"/>
        <end position="184"/>
    </location>
</feature>
<reference evidence="7 8" key="1">
    <citation type="journal article" date="2023" name="G3 (Bethesda)">
        <title>A chromosome-length genome assembly and annotation of blackberry (Rubus argutus, cv. 'Hillquist').</title>
        <authorList>
            <person name="Bruna T."/>
            <person name="Aryal R."/>
            <person name="Dudchenko O."/>
            <person name="Sargent D.J."/>
            <person name="Mead D."/>
            <person name="Buti M."/>
            <person name="Cavallini A."/>
            <person name="Hytonen T."/>
            <person name="Andres J."/>
            <person name="Pham M."/>
            <person name="Weisz D."/>
            <person name="Mascagni F."/>
            <person name="Usai G."/>
            <person name="Natali L."/>
            <person name="Bassil N."/>
            <person name="Fernandez G.E."/>
            <person name="Lomsadze A."/>
            <person name="Armour M."/>
            <person name="Olukolu B."/>
            <person name="Poorten T."/>
            <person name="Britton C."/>
            <person name="Davik J."/>
            <person name="Ashrafi H."/>
            <person name="Aiden E.L."/>
            <person name="Borodovsky M."/>
            <person name="Worthington M."/>
        </authorList>
    </citation>
    <scope>NUCLEOTIDE SEQUENCE [LARGE SCALE GENOMIC DNA]</scope>
    <source>
        <strain evidence="7">PI 553951</strain>
    </source>
</reference>
<evidence type="ECO:0000256" key="1">
    <source>
        <dbReference type="ARBA" id="ARBA00008956"/>
    </source>
</evidence>
<evidence type="ECO:0000256" key="4">
    <source>
        <dbReference type="ARBA" id="ARBA00023089"/>
    </source>
</evidence>
<keyword evidence="8" id="KW-1185">Reference proteome</keyword>
<dbReference type="InterPro" id="IPR012474">
    <property type="entry name" value="Frigida"/>
</dbReference>
<dbReference type="Pfam" id="PF07899">
    <property type="entry name" value="Frigida"/>
    <property type="match status" value="1"/>
</dbReference>
<dbReference type="GO" id="GO:0030154">
    <property type="term" value="P:cell differentiation"/>
    <property type="evidence" value="ECO:0007669"/>
    <property type="project" value="UniProtKB-KW"/>
</dbReference>
<evidence type="ECO:0000256" key="2">
    <source>
        <dbReference type="ARBA" id="ARBA00022473"/>
    </source>
</evidence>
<evidence type="ECO:0000313" key="8">
    <source>
        <dbReference type="Proteomes" id="UP001457282"/>
    </source>
</evidence>